<dbReference type="eggNOG" id="ENOG5031S4C">
    <property type="taxonomic scope" value="Bacteria"/>
</dbReference>
<dbReference type="KEGG" id="cau:Caur_3783"/>
<proteinExistence type="predicted"/>
<organism evidence="2 3">
    <name type="scientific">Chloroflexus aurantiacus (strain ATCC 29366 / DSM 635 / J-10-fl)</name>
    <dbReference type="NCBI Taxonomy" id="324602"/>
    <lineage>
        <taxon>Bacteria</taxon>
        <taxon>Bacillati</taxon>
        <taxon>Chloroflexota</taxon>
        <taxon>Chloroflexia</taxon>
        <taxon>Chloroflexales</taxon>
        <taxon>Chloroflexineae</taxon>
        <taxon>Chloroflexaceae</taxon>
        <taxon>Chloroflexus</taxon>
    </lineage>
</organism>
<dbReference type="HOGENOM" id="CLU_546164_0_0_0"/>
<dbReference type="InParanoid" id="A9WC09"/>
<feature type="transmembrane region" description="Helical" evidence="1">
    <location>
        <begin position="338"/>
        <end position="360"/>
    </location>
</feature>
<keyword evidence="3" id="KW-1185">Reference proteome</keyword>
<keyword evidence="1" id="KW-0472">Membrane</keyword>
<feature type="transmembrane region" description="Helical" evidence="1">
    <location>
        <begin position="450"/>
        <end position="469"/>
    </location>
</feature>
<evidence type="ECO:0000313" key="3">
    <source>
        <dbReference type="Proteomes" id="UP000002008"/>
    </source>
</evidence>
<feature type="transmembrane region" description="Helical" evidence="1">
    <location>
        <begin position="176"/>
        <end position="195"/>
    </location>
</feature>
<evidence type="ECO:0000256" key="1">
    <source>
        <dbReference type="SAM" id="Phobius"/>
    </source>
</evidence>
<feature type="transmembrane region" description="Helical" evidence="1">
    <location>
        <begin position="366"/>
        <end position="386"/>
    </location>
</feature>
<reference evidence="3" key="1">
    <citation type="journal article" date="2011" name="BMC Genomics">
        <title>Complete genome sequence of the filamentous anoxygenic phototrophic bacterium Chloroflexus aurantiacus.</title>
        <authorList>
            <person name="Tang K.H."/>
            <person name="Barry K."/>
            <person name="Chertkov O."/>
            <person name="Dalin E."/>
            <person name="Han C.S."/>
            <person name="Hauser L.J."/>
            <person name="Honchak B.M."/>
            <person name="Karbach L.E."/>
            <person name="Land M.L."/>
            <person name="Lapidus A."/>
            <person name="Larimer F.W."/>
            <person name="Mikhailova N."/>
            <person name="Pitluck S."/>
            <person name="Pierson B.K."/>
            <person name="Blankenship R.E."/>
        </authorList>
    </citation>
    <scope>NUCLEOTIDE SEQUENCE [LARGE SCALE GENOMIC DNA]</scope>
    <source>
        <strain evidence="3">ATCC 29366 / DSM 635 / J-10-fl</strain>
    </source>
</reference>
<feature type="transmembrane region" description="Helical" evidence="1">
    <location>
        <begin position="242"/>
        <end position="260"/>
    </location>
</feature>
<feature type="transmembrane region" description="Helical" evidence="1">
    <location>
        <begin position="121"/>
        <end position="146"/>
    </location>
</feature>
<keyword evidence="1" id="KW-0812">Transmembrane</keyword>
<dbReference type="STRING" id="324602.Caur_3783"/>
<name>A9WC09_CHLAA</name>
<dbReference type="EnsemblBacteria" id="ABY36961">
    <property type="protein sequence ID" value="ABY36961"/>
    <property type="gene ID" value="Caur_3783"/>
</dbReference>
<dbReference type="EMBL" id="CP000909">
    <property type="protein sequence ID" value="ABY36961.1"/>
    <property type="molecule type" value="Genomic_DNA"/>
</dbReference>
<feature type="transmembrane region" description="Helical" evidence="1">
    <location>
        <begin position="393"/>
        <end position="410"/>
    </location>
</feature>
<evidence type="ECO:0000313" key="2">
    <source>
        <dbReference type="EMBL" id="ABY36961.1"/>
    </source>
</evidence>
<dbReference type="PATRIC" id="fig|324602.8.peg.4249"/>
<dbReference type="Proteomes" id="UP000002008">
    <property type="component" value="Chromosome"/>
</dbReference>
<sequence length="498" mass="55115">MRRFWLIVFLLFCSYAYILPRWSDWNQNSRLNLVLALVDDGTPRIDRYVENTGDYAIFEGHAYTDKPPGLSFLGVPVYAALRPLLNTPLVQAQFERLSGRFAATLNPDGSGLQPDKIRFALVQYLLTLVVVALPAALFGGLFLLILQRLGVPPIPASIGTLAYGLATSAAPYAGNFYSHQLVAVLLFTAFALAWAPPSTWPPAISAAVVGLALGWVVISEYPAAPAAAIIGLYTLYRRGWRWLQTLLVGGAIPLTLLVIYDLAAFGTPLPIGYAHSALWQEQHHTGFMSLVGPQWDAIWGLTFGDFRGLFFRAPWLLLAIPAYWIGWRQRQHRAEWWVVLLVPLSFLLFYGSSIMWWGGFAAGPRYIVPMIPFLALLAILLCAAVWSHPIWRTAILTLITISFGLVWTEATATQLFPSDAIRATWTEYVIPAWARGDIARNLGMVLQLDGPISLLPLLIVIVAGLVLLLRPLEPAERSPAITKPDMRSVMPIAPPPQR</sequence>
<dbReference type="RefSeq" id="WP_012259614.1">
    <property type="nucleotide sequence ID" value="NC_010175.1"/>
</dbReference>
<evidence type="ECO:0008006" key="4">
    <source>
        <dbReference type="Google" id="ProtNLM"/>
    </source>
</evidence>
<feature type="transmembrane region" description="Helical" evidence="1">
    <location>
        <begin position="309"/>
        <end position="326"/>
    </location>
</feature>
<dbReference type="AlphaFoldDB" id="A9WC09"/>
<feature type="transmembrane region" description="Helical" evidence="1">
    <location>
        <begin position="207"/>
        <end position="235"/>
    </location>
</feature>
<keyword evidence="1" id="KW-1133">Transmembrane helix</keyword>
<protein>
    <recommendedName>
        <fullName evidence="4">Glycosyltransferase RgtA/B/C/D-like domain-containing protein</fullName>
    </recommendedName>
</protein>
<accession>A9WC09</accession>
<gene>
    <name evidence="2" type="ordered locus">Caur_3783</name>
</gene>